<keyword evidence="4 11" id="KW-0812">Transmembrane</keyword>
<evidence type="ECO:0000256" key="4">
    <source>
        <dbReference type="ARBA" id="ARBA00022692"/>
    </source>
</evidence>
<feature type="transmembrane region" description="Helical" evidence="11">
    <location>
        <begin position="67"/>
        <end position="87"/>
    </location>
</feature>
<keyword evidence="10" id="KW-0407">Ion channel</keyword>
<dbReference type="EMBL" id="JANIBJ010000011">
    <property type="protein sequence ID" value="MCQ8103945.1"/>
    <property type="molecule type" value="Genomic_DNA"/>
</dbReference>
<evidence type="ECO:0000313" key="14">
    <source>
        <dbReference type="Proteomes" id="UP001524499"/>
    </source>
</evidence>
<evidence type="ECO:0000256" key="3">
    <source>
        <dbReference type="ARBA" id="ARBA00022538"/>
    </source>
</evidence>
<feature type="transmembrane region" description="Helical" evidence="11">
    <location>
        <begin position="190"/>
        <end position="210"/>
    </location>
</feature>
<accession>A0ABT1TEQ9</accession>
<feature type="domain" description="Ion transport" evidence="12">
    <location>
        <begin position="36"/>
        <end position="241"/>
    </location>
</feature>
<organism evidence="13 14">
    <name type="scientific">Methylomonas subterranea</name>
    <dbReference type="NCBI Taxonomy" id="2952225"/>
    <lineage>
        <taxon>Bacteria</taxon>
        <taxon>Pseudomonadati</taxon>
        <taxon>Pseudomonadota</taxon>
        <taxon>Gammaproteobacteria</taxon>
        <taxon>Methylococcales</taxon>
        <taxon>Methylococcaceae</taxon>
        <taxon>Methylomonas</taxon>
    </lineage>
</organism>
<name>A0ABT1TEQ9_9GAMM</name>
<comment type="subcellular location">
    <subcellularLocation>
        <location evidence="1">Membrane</location>
        <topology evidence="1">Multi-pass membrane protein</topology>
    </subcellularLocation>
</comment>
<feature type="transmembrane region" description="Helical" evidence="11">
    <location>
        <begin position="163"/>
        <end position="184"/>
    </location>
</feature>
<dbReference type="RefSeq" id="WP_256601692.1">
    <property type="nucleotide sequence ID" value="NZ_JANIBJ010000011.1"/>
</dbReference>
<feature type="transmembrane region" description="Helical" evidence="11">
    <location>
        <begin position="38"/>
        <end position="55"/>
    </location>
</feature>
<evidence type="ECO:0000313" key="13">
    <source>
        <dbReference type="EMBL" id="MCQ8103945.1"/>
    </source>
</evidence>
<evidence type="ECO:0000256" key="5">
    <source>
        <dbReference type="ARBA" id="ARBA00022826"/>
    </source>
</evidence>
<dbReference type="InterPro" id="IPR005821">
    <property type="entry name" value="Ion_trans_dom"/>
</dbReference>
<evidence type="ECO:0000256" key="10">
    <source>
        <dbReference type="ARBA" id="ARBA00023303"/>
    </source>
</evidence>
<keyword evidence="3" id="KW-0633">Potassium transport</keyword>
<evidence type="ECO:0000256" key="1">
    <source>
        <dbReference type="ARBA" id="ARBA00004141"/>
    </source>
</evidence>
<dbReference type="Proteomes" id="UP001524499">
    <property type="component" value="Unassembled WGS sequence"/>
</dbReference>
<keyword evidence="5" id="KW-0631">Potassium channel</keyword>
<dbReference type="SUPFAM" id="SSF81324">
    <property type="entry name" value="Voltage-gated potassium channels"/>
    <property type="match status" value="1"/>
</dbReference>
<gene>
    <name evidence="13" type="ORF">NP590_07505</name>
</gene>
<keyword evidence="2" id="KW-0813">Transport</keyword>
<evidence type="ECO:0000259" key="12">
    <source>
        <dbReference type="Pfam" id="PF00520"/>
    </source>
</evidence>
<dbReference type="Gene3D" id="1.10.287.70">
    <property type="match status" value="1"/>
</dbReference>
<comment type="caution">
    <text evidence="13">The sequence shown here is derived from an EMBL/GenBank/DDBJ whole genome shotgun (WGS) entry which is preliminary data.</text>
</comment>
<evidence type="ECO:0000256" key="2">
    <source>
        <dbReference type="ARBA" id="ARBA00022448"/>
    </source>
</evidence>
<dbReference type="PANTHER" id="PTHR11537:SF254">
    <property type="entry name" value="POTASSIUM VOLTAGE-GATED CHANNEL PROTEIN SHAB"/>
    <property type="match status" value="1"/>
</dbReference>
<protein>
    <submittedName>
        <fullName evidence="13">Ion transporter</fullName>
    </submittedName>
</protein>
<dbReference type="InterPro" id="IPR028325">
    <property type="entry name" value="VG_K_chnl"/>
</dbReference>
<keyword evidence="8" id="KW-0406">Ion transport</keyword>
<dbReference type="PANTHER" id="PTHR11537">
    <property type="entry name" value="VOLTAGE-GATED POTASSIUM CHANNEL"/>
    <property type="match status" value="1"/>
</dbReference>
<keyword evidence="14" id="KW-1185">Reference proteome</keyword>
<keyword evidence="7 11" id="KW-1133">Transmembrane helix</keyword>
<keyword evidence="9 11" id="KW-0472">Membrane</keyword>
<evidence type="ECO:0000256" key="6">
    <source>
        <dbReference type="ARBA" id="ARBA00022958"/>
    </source>
</evidence>
<dbReference type="PRINTS" id="PR00169">
    <property type="entry name" value="KCHANNEL"/>
</dbReference>
<reference evidence="13 14" key="1">
    <citation type="submission" date="2022-07" db="EMBL/GenBank/DDBJ databases">
        <title>Methylomonas rivi sp. nov., Methylomonas rosea sp. nov., Methylomonas aureus sp. nov. and Methylomonas subterranea sp. nov., four novel methanotrophs isolated from a freshwater creek and the deep terrestrial subsurface.</title>
        <authorList>
            <person name="Abin C."/>
            <person name="Sankaranarayanan K."/>
            <person name="Garner C."/>
            <person name="Sindelar R."/>
            <person name="Kotary K."/>
            <person name="Garner R."/>
            <person name="Barclay S."/>
            <person name="Lawson P."/>
            <person name="Krumholz L."/>
        </authorList>
    </citation>
    <scope>NUCLEOTIDE SEQUENCE [LARGE SCALE GENOMIC DNA]</scope>
    <source>
        <strain evidence="13 14">SURF-2</strain>
    </source>
</reference>
<sequence>MKTIYKNSAATEGLVLAPWREKLNEVIFGSETAAGRNFDLTLIVLIVLSTLVVIVDSVEEFHDRHALILDSLEWLFTLLFSLEYVLRLLCVRQPWLYMRSFYGLVDFLSILPSYVGLFFPGVQYTSVVRILRLLRIFRILKLSVYLNEANLLKTALFNSSKKIMVFLYTVLTLVVICGALMYVIEGKEAGYSSIPVSMYWAIVTLTTVGYGDIAPQTPLGQITASFIMIMGYGIIAVPTGIYGAELIKTVNEANLSNEACPDCGGIGHDIDANFCKYCGHDLGDLPSHH</sequence>
<evidence type="ECO:0000256" key="9">
    <source>
        <dbReference type="ARBA" id="ARBA00023136"/>
    </source>
</evidence>
<keyword evidence="6" id="KW-0630">Potassium</keyword>
<feature type="transmembrane region" description="Helical" evidence="11">
    <location>
        <begin position="107"/>
        <end position="131"/>
    </location>
</feature>
<evidence type="ECO:0000256" key="7">
    <source>
        <dbReference type="ARBA" id="ARBA00022989"/>
    </source>
</evidence>
<feature type="transmembrane region" description="Helical" evidence="11">
    <location>
        <begin position="222"/>
        <end position="244"/>
    </location>
</feature>
<dbReference type="Pfam" id="PF00520">
    <property type="entry name" value="Ion_trans"/>
    <property type="match status" value="1"/>
</dbReference>
<evidence type="ECO:0000256" key="8">
    <source>
        <dbReference type="ARBA" id="ARBA00023065"/>
    </source>
</evidence>
<proteinExistence type="predicted"/>
<evidence type="ECO:0000256" key="11">
    <source>
        <dbReference type="SAM" id="Phobius"/>
    </source>
</evidence>